<dbReference type="EMBL" id="JADOFV010000003">
    <property type="protein sequence ID" value="MBF7127294.1"/>
    <property type="molecule type" value="Genomic_DNA"/>
</dbReference>
<dbReference type="Proteomes" id="UP000472573">
    <property type="component" value="Unassembled WGS sequence"/>
</dbReference>
<dbReference type="InterPro" id="IPR051239">
    <property type="entry name" value="2'-dNMP_N-hydrolase"/>
</dbReference>
<dbReference type="PANTHER" id="PTHR15364:SF0">
    <property type="entry name" value="2'-DEOXYNUCLEOSIDE 5'-PHOSPHATE N-HYDROLASE 1"/>
    <property type="match status" value="1"/>
</dbReference>
<dbReference type="AlphaFoldDB" id="A0A6L5A211"/>
<dbReference type="Gene3D" id="3.40.50.450">
    <property type="match status" value="1"/>
</dbReference>
<accession>A0A8G0ZG20</accession>
<dbReference type="Proteomes" id="UP000743107">
    <property type="component" value="Unassembled WGS sequence"/>
</dbReference>
<organism evidence="2 4">
    <name type="scientific">Pediococcus pentosaceus</name>
    <dbReference type="NCBI Taxonomy" id="1255"/>
    <lineage>
        <taxon>Bacteria</taxon>
        <taxon>Bacillati</taxon>
        <taxon>Bacillota</taxon>
        <taxon>Bacilli</taxon>
        <taxon>Lactobacillales</taxon>
        <taxon>Lactobacillaceae</taxon>
        <taxon>Pediococcus</taxon>
    </lineage>
</organism>
<protein>
    <submittedName>
        <fullName evidence="2">Nucleoside 2-deoxyribosyltransferase</fullName>
    </submittedName>
</protein>
<comment type="caution">
    <text evidence="2">The sequence shown here is derived from an EMBL/GenBank/DDBJ whole genome shotgun (WGS) entry which is preliminary data.</text>
</comment>
<dbReference type="RefSeq" id="WP_029257780.1">
    <property type="nucleotide sequence ID" value="NZ_BEWQ01000006.1"/>
</dbReference>
<dbReference type="Pfam" id="PF05014">
    <property type="entry name" value="Nuc_deoxyrib_tr"/>
    <property type="match status" value="1"/>
</dbReference>
<reference evidence="1" key="1">
    <citation type="submission" date="2019-10" db="EMBL/GenBank/DDBJ databases">
        <authorList>
            <person name="Irmler S."/>
            <person name="Berthoud H."/>
            <person name="Roetschi A."/>
            <person name="Arias E."/>
            <person name="Shani N."/>
            <person name="Wuethrich D."/>
            <person name="Bruggmann R."/>
        </authorList>
    </citation>
    <scope>NUCLEOTIDE SEQUENCE</scope>
    <source>
        <strain evidence="1">FAM13073</strain>
    </source>
</reference>
<evidence type="ECO:0000313" key="2">
    <source>
        <dbReference type="EMBL" id="MBF7127294.1"/>
    </source>
</evidence>
<sequence length="147" mass="16655">MTRIYLAGPFFSERQIEIIDSVEKALAKNETITEVYSPRLHQEGTHEPLTKLWAKDVYELDMEAIRQSDVIVAILDFDGKEVDPGTAYEIGVANMLNKPVVTVKLDRDIAVNIMLTESATAFFNDPEGLSTYDFKQCPSIEYTGKYR</sequence>
<reference evidence="2" key="4">
    <citation type="submission" date="2020-11" db="EMBL/GenBank/DDBJ databases">
        <title>Antibiotic susceptibility profiles of Pediococcus pentosaceus from various origins and their implications for the safety assessment of strains with food-technology applications.</title>
        <authorList>
            <person name="Shani N."/>
            <person name="Oberhaensli S."/>
            <person name="Arias E."/>
        </authorList>
    </citation>
    <scope>NUCLEOTIDE SEQUENCE</scope>
    <source>
        <strain evidence="2">FAM 19164</strain>
    </source>
</reference>
<keyword evidence="3" id="KW-1185">Reference proteome</keyword>
<name>A0A6L5A211_PEDPE</name>
<dbReference type="GO" id="GO:0070694">
    <property type="term" value="F:5-hydroxymethyl-dUMP N-hydrolase activity"/>
    <property type="evidence" value="ECO:0007669"/>
    <property type="project" value="TreeGrafter"/>
</dbReference>
<dbReference type="GO" id="GO:0009159">
    <property type="term" value="P:deoxyribonucleoside monophosphate catabolic process"/>
    <property type="evidence" value="ECO:0007669"/>
    <property type="project" value="TreeGrafter"/>
</dbReference>
<evidence type="ECO:0000313" key="1">
    <source>
        <dbReference type="EMBL" id="KAF0413611.1"/>
    </source>
</evidence>
<gene>
    <name evidence="1" type="ORF">GBO79_06560</name>
    <name evidence="2" type="ORF">ITQ97_05680</name>
</gene>
<reference evidence="3" key="3">
    <citation type="submission" date="2020-03" db="EMBL/GenBank/DDBJ databases">
        <title>SpeciesPrimer: A bioinformatics pipeline dedicated to the design of qPCR primers for the quantification of bacterial species.</title>
        <authorList>
            <person name="Dreier M."/>
            <person name="Berthoud H."/>
            <person name="Shani N."/>
            <person name="Wechsler D."/>
            <person name="Junier P."/>
        </authorList>
    </citation>
    <scope>NUCLEOTIDE SEQUENCE [LARGE SCALE GENOMIC DNA]</scope>
    <source>
        <strain evidence="3">FAM13073</strain>
    </source>
</reference>
<dbReference type="SUPFAM" id="SSF52309">
    <property type="entry name" value="N-(deoxy)ribosyltransferase-like"/>
    <property type="match status" value="1"/>
</dbReference>
<proteinExistence type="predicted"/>
<dbReference type="InterPro" id="IPR007710">
    <property type="entry name" value="Nucleoside_deoxyribTrfase"/>
</dbReference>
<evidence type="ECO:0000313" key="4">
    <source>
        <dbReference type="Proteomes" id="UP000743107"/>
    </source>
</evidence>
<reference evidence="1" key="2">
    <citation type="submission" date="2019-12" db="EMBL/GenBank/DDBJ databases">
        <title>SpeciesPrimer: A bioinformatics pipeline dedicated to the design of qPCR primers for the quantification of bacterial species.</title>
        <authorList>
            <person name="Dreier M."/>
            <person name="Berthoud H."/>
            <person name="Shani N."/>
            <person name="Wechsler D."/>
            <person name="Junier P."/>
        </authorList>
    </citation>
    <scope>NUCLEOTIDE SEQUENCE</scope>
    <source>
        <strain evidence="1">FAM13073</strain>
    </source>
</reference>
<accession>A0A6L5A211</accession>
<dbReference type="PANTHER" id="PTHR15364">
    <property type="entry name" value="2'-DEOXYNUCLEOSIDE 5'-PHOSPHATE N-HYDROLASE 1"/>
    <property type="match status" value="1"/>
</dbReference>
<evidence type="ECO:0000313" key="3">
    <source>
        <dbReference type="Proteomes" id="UP000472573"/>
    </source>
</evidence>
<dbReference type="EMBL" id="WENB01000003">
    <property type="protein sequence ID" value="KAF0413611.1"/>
    <property type="molecule type" value="Genomic_DNA"/>
</dbReference>